<feature type="compositionally biased region" description="Basic and acidic residues" evidence="1">
    <location>
        <begin position="203"/>
        <end position="224"/>
    </location>
</feature>
<feature type="transmembrane region" description="Helical" evidence="2">
    <location>
        <begin position="752"/>
        <end position="775"/>
    </location>
</feature>
<keyword evidence="2" id="KW-0812">Transmembrane</keyword>
<reference evidence="3" key="1">
    <citation type="submission" date="2019-03" db="EMBL/GenBank/DDBJ databases">
        <title>Long read genome sequence of the mycoparasitic Pythium oligandrum ATCC 38472 isolated from sugarbeet rhizosphere.</title>
        <authorList>
            <person name="Gaulin E."/>
        </authorList>
    </citation>
    <scope>NUCLEOTIDE SEQUENCE</scope>
    <source>
        <strain evidence="3">ATCC 38472_TT</strain>
    </source>
</reference>
<comment type="caution">
    <text evidence="3">The sequence shown here is derived from an EMBL/GenBank/DDBJ whole genome shotgun (WGS) entry which is preliminary data.</text>
</comment>
<keyword evidence="2" id="KW-1133">Transmembrane helix</keyword>
<keyword evidence="2" id="KW-0472">Membrane</keyword>
<evidence type="ECO:0000313" key="4">
    <source>
        <dbReference type="Proteomes" id="UP000794436"/>
    </source>
</evidence>
<feature type="region of interest" description="Disordered" evidence="1">
    <location>
        <begin position="150"/>
        <end position="296"/>
    </location>
</feature>
<dbReference type="EMBL" id="SPLM01000075">
    <property type="protein sequence ID" value="TMW61617.1"/>
    <property type="molecule type" value="Genomic_DNA"/>
</dbReference>
<dbReference type="OrthoDB" id="74664at2759"/>
<gene>
    <name evidence="3" type="ORF">Poli38472_010680</name>
</gene>
<feature type="transmembrane region" description="Helical" evidence="2">
    <location>
        <begin position="1058"/>
        <end position="1084"/>
    </location>
</feature>
<feature type="compositionally biased region" description="Basic and acidic residues" evidence="1">
    <location>
        <begin position="241"/>
        <end position="253"/>
    </location>
</feature>
<feature type="transmembrane region" description="Helical" evidence="2">
    <location>
        <begin position="863"/>
        <end position="884"/>
    </location>
</feature>
<feature type="compositionally biased region" description="Basic and acidic residues" evidence="1">
    <location>
        <begin position="21"/>
        <end position="33"/>
    </location>
</feature>
<feature type="transmembrane region" description="Helical" evidence="2">
    <location>
        <begin position="896"/>
        <end position="921"/>
    </location>
</feature>
<dbReference type="AlphaFoldDB" id="A0A8K1CGA0"/>
<dbReference type="Gene3D" id="2.30.30.140">
    <property type="match status" value="1"/>
</dbReference>
<feature type="transmembrane region" description="Helical" evidence="2">
    <location>
        <begin position="1029"/>
        <end position="1046"/>
    </location>
</feature>
<sequence length="1099" mass="124131">MASDGDGGKKRSSSPNVAKDSSGREKEAKRDGNDGQSSSGFAVGDRVRVQGTSDKSKKLEATVTRKHMSGEYTVEYVESGKTEKYVKAERLERSKESSEKVSGFAEGDSVLYRRKSTGSEAETAWRDGVVKACRSDDSFDMVDVDTEEVVRKVSSTNLKKKKAKKTKKEDEKGDDKEASWSVDDRVEFKNEDGEWIQGRISKRRNDGTYDVVHESDEDLIERKLASRQICARKSTKKKQTKKSESEHESEESVRKRKPSKRKEGSEDDEEDDDSTDRPRKRRPNQRRGGNGRARLQFPQLRLHQLIDFEDDGGKWHRGRIKLLRKDEETCDIEHESDTETISKRVSVVALRPVSVLARVWGNRAADPNAYQLNARVFYRTKEGDERKGFVIKAWRDKGAVTYDIEDEIEGDVIKRVPGSKLRPVPWININYSLPTLPSLPPLPSLPAWNFGSFMPSTILRKGMNVRVRRRMSATGRIQWEDGVIVRTKSDATCIVELRGPDGEVRDKIQVKNADIRPKFTSPFTGMLDGLQLPTLQLPRGLYPPKSAVEVSDGSNVYMGTVVTVNEAERLYTILYNDGRKEKNVPADRVRLSLRRLRIGTEVEMIVEGPCKEVSQLDGEVAWVHRDEKVAVRINGGNNDVFAEVCTHALMVDGQPAFSAPLSSTWFELCGFYLNLSLEAFSFIWFVFGMTVELGEMIRVLNETSPTRLEDASVMDAMYTQRNVNWTECARQPSNGASSLLIPAAFLSIDRSWLMAMIIIKAVLVVCCAGFAFRLVHSKIMAIQDNFIDLKEYQQDRVLRRYFHRVMGVTLLVAYLALLVYAALLNRFESYCLVQPVEEMRFDQLALHVDMFAVHTHYPTTVDLLLGLTAKSVFNLFRATALYVLVFTFPGGFLRRVLCVAPSVALTALMSAMGIASLHIFYYVHRTELLDDGITTLSTQVDYAVVLVFVSIWFNSSLNRLLTATGNYFETISERHANARGDLTDDILDQAERGEFGLQAKHEALMARVELRQEQLGICKLSVLRIQRQFLIHIVLMIVGICVNEALRQDVPSDDSTAHAAFTLHLVVCIVWLVQSILTSLYALVVKREAPELLTYILDM</sequence>
<evidence type="ECO:0000313" key="3">
    <source>
        <dbReference type="EMBL" id="TMW61617.1"/>
    </source>
</evidence>
<keyword evidence="4" id="KW-1185">Reference proteome</keyword>
<evidence type="ECO:0000256" key="1">
    <source>
        <dbReference type="SAM" id="MobiDB-lite"/>
    </source>
</evidence>
<feature type="region of interest" description="Disordered" evidence="1">
    <location>
        <begin position="1"/>
        <end position="67"/>
    </location>
</feature>
<accession>A0A8K1CGA0</accession>
<proteinExistence type="predicted"/>
<feature type="transmembrane region" description="Helical" evidence="2">
    <location>
        <begin position="801"/>
        <end position="823"/>
    </location>
</feature>
<dbReference type="Proteomes" id="UP000794436">
    <property type="component" value="Unassembled WGS sequence"/>
</dbReference>
<feature type="compositionally biased region" description="Basic and acidic residues" evidence="1">
    <location>
        <begin position="167"/>
        <end position="192"/>
    </location>
</feature>
<evidence type="ECO:0008006" key="5">
    <source>
        <dbReference type="Google" id="ProtNLM"/>
    </source>
</evidence>
<evidence type="ECO:0000256" key="2">
    <source>
        <dbReference type="SAM" id="Phobius"/>
    </source>
</evidence>
<feature type="transmembrane region" description="Helical" evidence="2">
    <location>
        <begin position="933"/>
        <end position="953"/>
    </location>
</feature>
<organism evidence="3 4">
    <name type="scientific">Pythium oligandrum</name>
    <name type="common">Mycoparasitic fungus</name>
    <dbReference type="NCBI Taxonomy" id="41045"/>
    <lineage>
        <taxon>Eukaryota</taxon>
        <taxon>Sar</taxon>
        <taxon>Stramenopiles</taxon>
        <taxon>Oomycota</taxon>
        <taxon>Peronosporomycetes</taxon>
        <taxon>Pythiales</taxon>
        <taxon>Pythiaceae</taxon>
        <taxon>Pythium</taxon>
    </lineage>
</organism>
<feature type="compositionally biased region" description="Acidic residues" evidence="1">
    <location>
        <begin position="265"/>
        <end position="274"/>
    </location>
</feature>
<protein>
    <recommendedName>
        <fullName evidence="5">Tudor domain-containing protein</fullName>
    </recommendedName>
</protein>
<name>A0A8K1CGA0_PYTOL</name>